<feature type="compositionally biased region" description="Basic and acidic residues" evidence="3">
    <location>
        <begin position="39"/>
        <end position="52"/>
    </location>
</feature>
<protein>
    <recommendedName>
        <fullName evidence="4">HTH araC/xylS-type domain-containing protein</fullName>
    </recommendedName>
</protein>
<reference evidence="5 6" key="1">
    <citation type="submission" date="2014-02" db="EMBL/GenBank/DDBJ databases">
        <title>The small core and large imbalanced accessory genome model reveals a collaborative survival strategy of Sorangium cellulosum strains in nature.</title>
        <authorList>
            <person name="Han K."/>
            <person name="Peng R."/>
            <person name="Blom J."/>
            <person name="Li Y.-Z."/>
        </authorList>
    </citation>
    <scope>NUCLEOTIDE SEQUENCE [LARGE SCALE GENOMIC DNA]</scope>
    <source>
        <strain evidence="5 6">So0008-312</strain>
    </source>
</reference>
<proteinExistence type="predicted"/>
<dbReference type="InterPro" id="IPR018060">
    <property type="entry name" value="HTH_AraC"/>
</dbReference>
<dbReference type="GO" id="GO:0043565">
    <property type="term" value="F:sequence-specific DNA binding"/>
    <property type="evidence" value="ECO:0007669"/>
    <property type="project" value="InterPro"/>
</dbReference>
<comment type="caution">
    <text evidence="5">The sequence shown here is derived from an EMBL/GenBank/DDBJ whole genome shotgun (WGS) entry which is preliminary data.</text>
</comment>
<evidence type="ECO:0000256" key="1">
    <source>
        <dbReference type="ARBA" id="ARBA00023015"/>
    </source>
</evidence>
<name>A0A150QQ53_SORCE</name>
<evidence type="ECO:0000256" key="2">
    <source>
        <dbReference type="ARBA" id="ARBA00023163"/>
    </source>
</evidence>
<evidence type="ECO:0000256" key="3">
    <source>
        <dbReference type="SAM" id="MobiDB-lite"/>
    </source>
</evidence>
<sequence>MHDRSSGEAAVRLGYDFEAAFSRAFKRFSGVPPSALRRLGRDEGSRASRVEDPWSPVARSDRRARRRRLTPAS</sequence>
<evidence type="ECO:0000313" key="6">
    <source>
        <dbReference type="Proteomes" id="UP000075260"/>
    </source>
</evidence>
<dbReference type="InterPro" id="IPR009057">
    <property type="entry name" value="Homeodomain-like_sf"/>
</dbReference>
<gene>
    <name evidence="5" type="ORF">BE15_00850</name>
</gene>
<feature type="region of interest" description="Disordered" evidence="3">
    <location>
        <begin position="35"/>
        <end position="73"/>
    </location>
</feature>
<evidence type="ECO:0000259" key="4">
    <source>
        <dbReference type="PROSITE" id="PS01124"/>
    </source>
</evidence>
<keyword evidence="2" id="KW-0804">Transcription</keyword>
<dbReference type="OrthoDB" id="5460636at2"/>
<dbReference type="AlphaFoldDB" id="A0A150QQ53"/>
<dbReference type="Gene3D" id="1.10.10.60">
    <property type="entry name" value="Homeodomain-like"/>
    <property type="match status" value="1"/>
</dbReference>
<keyword evidence="1" id="KW-0805">Transcription regulation</keyword>
<feature type="compositionally biased region" description="Basic residues" evidence="3">
    <location>
        <begin position="62"/>
        <end position="73"/>
    </location>
</feature>
<feature type="domain" description="HTH araC/xylS-type" evidence="4">
    <location>
        <begin position="1"/>
        <end position="39"/>
    </location>
</feature>
<organism evidence="5 6">
    <name type="scientific">Sorangium cellulosum</name>
    <name type="common">Polyangium cellulosum</name>
    <dbReference type="NCBI Taxonomy" id="56"/>
    <lineage>
        <taxon>Bacteria</taxon>
        <taxon>Pseudomonadati</taxon>
        <taxon>Myxococcota</taxon>
        <taxon>Polyangia</taxon>
        <taxon>Polyangiales</taxon>
        <taxon>Polyangiaceae</taxon>
        <taxon>Sorangium</taxon>
    </lineage>
</organism>
<evidence type="ECO:0000313" key="5">
    <source>
        <dbReference type="EMBL" id="KYF70099.1"/>
    </source>
</evidence>
<accession>A0A150QQ53</accession>
<dbReference type="Proteomes" id="UP000075260">
    <property type="component" value="Unassembled WGS sequence"/>
</dbReference>
<dbReference type="RefSeq" id="WP_061607858.1">
    <property type="nucleotide sequence ID" value="NZ_JEMA01000426.1"/>
</dbReference>
<dbReference type="EMBL" id="JEMA01000426">
    <property type="protein sequence ID" value="KYF70099.1"/>
    <property type="molecule type" value="Genomic_DNA"/>
</dbReference>
<dbReference type="SUPFAM" id="SSF46689">
    <property type="entry name" value="Homeodomain-like"/>
    <property type="match status" value="1"/>
</dbReference>
<dbReference type="GO" id="GO:0003700">
    <property type="term" value="F:DNA-binding transcription factor activity"/>
    <property type="evidence" value="ECO:0007669"/>
    <property type="project" value="InterPro"/>
</dbReference>
<dbReference type="PROSITE" id="PS01124">
    <property type="entry name" value="HTH_ARAC_FAMILY_2"/>
    <property type="match status" value="1"/>
</dbReference>